<reference evidence="2 3" key="1">
    <citation type="submission" date="2018-10" db="EMBL/GenBank/DDBJ databases">
        <title>Fifty Aureobasidium pullulans genomes reveal a recombining polyextremotolerant generalist.</title>
        <authorList>
            <person name="Gostincar C."/>
            <person name="Turk M."/>
            <person name="Zajc J."/>
            <person name="Gunde-Cimerman N."/>
        </authorList>
    </citation>
    <scope>NUCLEOTIDE SEQUENCE [LARGE SCALE GENOMIC DNA]</scope>
    <source>
        <strain evidence="2 3">EXF-1645</strain>
    </source>
</reference>
<name>A0A4V6TKU3_AURPU</name>
<proteinExistence type="predicted"/>
<evidence type="ECO:0000313" key="3">
    <source>
        <dbReference type="Proteomes" id="UP000308724"/>
    </source>
</evidence>
<protein>
    <submittedName>
        <fullName evidence="2">Uncharacterized protein</fullName>
    </submittedName>
</protein>
<evidence type="ECO:0000256" key="1">
    <source>
        <dbReference type="SAM" id="MobiDB-lite"/>
    </source>
</evidence>
<feature type="region of interest" description="Disordered" evidence="1">
    <location>
        <begin position="329"/>
        <end position="363"/>
    </location>
</feature>
<feature type="compositionally biased region" description="Acidic residues" evidence="1">
    <location>
        <begin position="335"/>
        <end position="357"/>
    </location>
</feature>
<dbReference type="Gene3D" id="1.20.5.340">
    <property type="match status" value="1"/>
</dbReference>
<comment type="caution">
    <text evidence="2">The sequence shown here is derived from an EMBL/GenBank/DDBJ whole genome shotgun (WGS) entry which is preliminary data.</text>
</comment>
<dbReference type="Proteomes" id="UP000308724">
    <property type="component" value="Unassembled WGS sequence"/>
</dbReference>
<sequence>MRDVDTEVVDDDDDDDHDDHDHDDDDDDDNVNVLIVSEPKAATSSHALTHGVNFKDTTKDQSFTSTTTTHNQFPFNNINTHTQVPPEATNMDHSLDSKPSPSQELPLSITQPELTALHDKISALKETIADLTLSLTTSRAKISSQESTITALRLPNPSNPNEQIAKLTSENANLKEENSHLEQDFTSKTAVFEEKVQKVIADANLHVRTKLQAVEVELSRRHHLIMSCHATILSKDARIFGMQKQLDSVYGTLQRQSDQMASQQRQHARKLVAIEEFWKQGVKNSRKRALMWSKRDAKDLEEIMEFGYESEEDEEIEDEEDVRAIEQGATNQDAVAEEEATDEEVEQEQPMDEEVEEEKSIKKEIEIVDLLDDEDEEDVVAGADNPAQDPVVHKQQDLIEQANVGEKSAVDRPTFEQPDLIKPSFDHLTTHKPTFEKPTIARPTFNKPLIHDNPITAGSSPPKKRARLSMERA</sequence>
<organism evidence="2 3">
    <name type="scientific">Aureobasidium pullulans</name>
    <name type="common">Black yeast</name>
    <name type="synonym">Pullularia pullulans</name>
    <dbReference type="NCBI Taxonomy" id="5580"/>
    <lineage>
        <taxon>Eukaryota</taxon>
        <taxon>Fungi</taxon>
        <taxon>Dikarya</taxon>
        <taxon>Ascomycota</taxon>
        <taxon>Pezizomycotina</taxon>
        <taxon>Dothideomycetes</taxon>
        <taxon>Dothideomycetidae</taxon>
        <taxon>Dothideales</taxon>
        <taxon>Saccotheciaceae</taxon>
        <taxon>Aureobasidium</taxon>
    </lineage>
</organism>
<dbReference type="EMBL" id="QZBZ01000137">
    <property type="protein sequence ID" value="TIA35207.1"/>
    <property type="molecule type" value="Genomic_DNA"/>
</dbReference>
<dbReference type="AlphaFoldDB" id="A0A4V6TKU3"/>
<feature type="region of interest" description="Disordered" evidence="1">
    <location>
        <begin position="405"/>
        <end position="473"/>
    </location>
</feature>
<accession>A0A4V6TKU3</accession>
<feature type="region of interest" description="Disordered" evidence="1">
    <location>
        <begin position="1"/>
        <end position="30"/>
    </location>
</feature>
<gene>
    <name evidence="2" type="ORF">D6C78_06304</name>
</gene>
<evidence type="ECO:0000313" key="2">
    <source>
        <dbReference type="EMBL" id="TIA35207.1"/>
    </source>
</evidence>
<feature type="compositionally biased region" description="Basic and acidic residues" evidence="1">
    <location>
        <begin position="424"/>
        <end position="435"/>
    </location>
</feature>